<evidence type="ECO:0000256" key="2">
    <source>
        <dbReference type="SAM" id="Phobius"/>
    </source>
</evidence>
<dbReference type="NCBIfam" id="TIGR02228">
    <property type="entry name" value="sigpep_I_arch"/>
    <property type="match status" value="1"/>
</dbReference>
<dbReference type="RefSeq" id="WP_161407807.1">
    <property type="nucleotide sequence ID" value="NZ_WTUZ01000020.1"/>
</dbReference>
<dbReference type="GO" id="GO:0016020">
    <property type="term" value="C:membrane"/>
    <property type="evidence" value="ECO:0007669"/>
    <property type="project" value="UniProtKB-UniRule"/>
</dbReference>
<feature type="transmembrane region" description="Helical" evidence="2">
    <location>
        <begin position="120"/>
        <end position="143"/>
    </location>
</feature>
<evidence type="ECO:0000256" key="1">
    <source>
        <dbReference type="NCBIfam" id="TIGR02228"/>
    </source>
</evidence>
<reference evidence="3 4" key="1">
    <citation type="submission" date="2019-12" db="EMBL/GenBank/DDBJ databases">
        <title>Paenibacillus sp. nov. sp. isolated from soil.</title>
        <authorList>
            <person name="Kim J."/>
            <person name="Jeong S.E."/>
            <person name="Jung H.S."/>
            <person name="Jeon C.O."/>
        </authorList>
    </citation>
    <scope>NUCLEOTIDE SEQUENCE [LARGE SCALE GENOMIC DNA]</scope>
    <source>
        <strain evidence="3 4">5J-6</strain>
    </source>
</reference>
<organism evidence="3 4">
    <name type="scientific">Paenibacillus silvestris</name>
    <dbReference type="NCBI Taxonomy" id="2606219"/>
    <lineage>
        <taxon>Bacteria</taxon>
        <taxon>Bacillati</taxon>
        <taxon>Bacillota</taxon>
        <taxon>Bacilli</taxon>
        <taxon>Bacillales</taxon>
        <taxon>Paenibacillaceae</taxon>
        <taxon>Paenibacillus</taxon>
    </lineage>
</organism>
<sequence length="151" mass="17871">MPFHKESFQLLIRVMRRRGWIELPARGTSMYPFIQKGDICRFIVTKEESIKKGDILLFRTSSGNLVAHRFCRMVTRNQQLHYLCKGDTNLKHDEAISLDQMIGKLTRIERNRRIIHATDLFAYVWGRTILTFPMIALLLRFYLNRKESLQA</sequence>
<comment type="caution">
    <text evidence="3">The sequence shown here is derived from an EMBL/GenBank/DDBJ whole genome shotgun (WGS) entry which is preliminary data.</text>
</comment>
<dbReference type="InterPro" id="IPR001733">
    <property type="entry name" value="Peptidase_S26B"/>
</dbReference>
<dbReference type="GO" id="GO:0006465">
    <property type="term" value="P:signal peptide processing"/>
    <property type="evidence" value="ECO:0007669"/>
    <property type="project" value="UniProtKB-UniRule"/>
</dbReference>
<dbReference type="EC" id="3.4.21.89" evidence="1"/>
<dbReference type="CDD" id="cd06462">
    <property type="entry name" value="Peptidase_S24_S26"/>
    <property type="match status" value="1"/>
</dbReference>
<proteinExistence type="predicted"/>
<keyword evidence="3" id="KW-0378">Hydrolase</keyword>
<dbReference type="Gene3D" id="2.10.109.10">
    <property type="entry name" value="Umud Fragment, subunit A"/>
    <property type="match status" value="1"/>
</dbReference>
<keyword evidence="2" id="KW-1133">Transmembrane helix</keyword>
<dbReference type="GO" id="GO:0009003">
    <property type="term" value="F:signal peptidase activity"/>
    <property type="evidence" value="ECO:0007669"/>
    <property type="project" value="UniProtKB-EC"/>
</dbReference>
<evidence type="ECO:0000313" key="3">
    <source>
        <dbReference type="EMBL" id="MZQ83667.1"/>
    </source>
</evidence>
<keyword evidence="2" id="KW-0472">Membrane</keyword>
<keyword evidence="4" id="KW-1185">Reference proteome</keyword>
<evidence type="ECO:0000313" key="4">
    <source>
        <dbReference type="Proteomes" id="UP000481087"/>
    </source>
</evidence>
<dbReference type="Proteomes" id="UP000481087">
    <property type="component" value="Unassembled WGS sequence"/>
</dbReference>
<gene>
    <name evidence="3" type="ORF">GQF01_16260</name>
</gene>
<dbReference type="GO" id="GO:0004252">
    <property type="term" value="F:serine-type endopeptidase activity"/>
    <property type="evidence" value="ECO:0007669"/>
    <property type="project" value="UniProtKB-UniRule"/>
</dbReference>
<keyword evidence="2" id="KW-0812">Transmembrane</keyword>
<dbReference type="AlphaFoldDB" id="A0A6L8V0B8"/>
<name>A0A6L8V0B8_9BACL</name>
<dbReference type="EMBL" id="WTUZ01000020">
    <property type="protein sequence ID" value="MZQ83667.1"/>
    <property type="molecule type" value="Genomic_DNA"/>
</dbReference>
<accession>A0A6L8V0B8</accession>
<protein>
    <recommendedName>
        <fullName evidence="1">Signal peptidase I</fullName>
        <ecNumber evidence="1">3.4.21.89</ecNumber>
    </recommendedName>
</protein>